<dbReference type="AlphaFoldDB" id="Q028J1"/>
<dbReference type="EMBL" id="CP000473">
    <property type="protein sequence ID" value="ABJ82561.1"/>
    <property type="molecule type" value="Genomic_DNA"/>
</dbReference>
<dbReference type="GO" id="GO:0008270">
    <property type="term" value="F:zinc ion binding"/>
    <property type="evidence" value="ECO:0007669"/>
    <property type="project" value="InterPro"/>
</dbReference>
<dbReference type="Pfam" id="PF03884">
    <property type="entry name" value="YacG"/>
    <property type="match status" value="1"/>
</dbReference>
<dbReference type="InterPro" id="IPR013088">
    <property type="entry name" value="Znf_NHR/GATA"/>
</dbReference>
<name>Q028J1_SOLUE</name>
<dbReference type="SUPFAM" id="SSF57716">
    <property type="entry name" value="Glucocorticoid receptor-like (DNA-binding domain)"/>
    <property type="match status" value="1"/>
</dbReference>
<dbReference type="InParanoid" id="Q028J1"/>
<feature type="compositionally biased region" description="Acidic residues" evidence="3">
    <location>
        <begin position="53"/>
        <end position="63"/>
    </location>
</feature>
<dbReference type="OrthoDB" id="9809663at2"/>
<evidence type="ECO:0000256" key="2">
    <source>
        <dbReference type="ARBA" id="ARBA00022833"/>
    </source>
</evidence>
<dbReference type="Gene3D" id="3.30.50.10">
    <property type="entry name" value="Erythroid Transcription Factor GATA-1, subunit A"/>
    <property type="match status" value="1"/>
</dbReference>
<dbReference type="STRING" id="234267.Acid_1570"/>
<evidence type="ECO:0008006" key="5">
    <source>
        <dbReference type="Google" id="ProtNLM"/>
    </source>
</evidence>
<dbReference type="PANTHER" id="PTHR36150">
    <property type="entry name" value="DNA GYRASE INHIBITOR YACG"/>
    <property type="match status" value="1"/>
</dbReference>
<dbReference type="eggNOG" id="COG3024">
    <property type="taxonomic scope" value="Bacteria"/>
</dbReference>
<accession>Q028J1</accession>
<evidence type="ECO:0000256" key="3">
    <source>
        <dbReference type="SAM" id="MobiDB-lite"/>
    </source>
</evidence>
<evidence type="ECO:0000313" key="4">
    <source>
        <dbReference type="EMBL" id="ABJ82561.1"/>
    </source>
</evidence>
<dbReference type="GO" id="GO:0006355">
    <property type="term" value="P:regulation of DNA-templated transcription"/>
    <property type="evidence" value="ECO:0007669"/>
    <property type="project" value="InterPro"/>
</dbReference>
<proteinExistence type="inferred from homology"/>
<keyword evidence="1" id="KW-0479">Metal-binding</keyword>
<feature type="region of interest" description="Disordered" evidence="3">
    <location>
        <begin position="43"/>
        <end position="63"/>
    </location>
</feature>
<gene>
    <name evidence="4" type="ordered locus">Acid_1570</name>
</gene>
<dbReference type="FunCoup" id="Q028J1">
    <property type="interactions" value="50"/>
</dbReference>
<dbReference type="HAMAP" id="MF_00649">
    <property type="entry name" value="DNA_gyrase_inhibitor_YacG"/>
    <property type="match status" value="1"/>
</dbReference>
<dbReference type="KEGG" id="sus:Acid_1570"/>
<dbReference type="PANTHER" id="PTHR36150:SF1">
    <property type="entry name" value="DNA GYRASE INHIBITOR YACG"/>
    <property type="match status" value="1"/>
</dbReference>
<protein>
    <recommendedName>
        <fullName evidence="5">DNA gyrase inhibitor YacG</fullName>
    </recommendedName>
</protein>
<reference evidence="4" key="1">
    <citation type="submission" date="2006-10" db="EMBL/GenBank/DDBJ databases">
        <title>Complete sequence of Solibacter usitatus Ellin6076.</title>
        <authorList>
            <consortium name="US DOE Joint Genome Institute"/>
            <person name="Copeland A."/>
            <person name="Lucas S."/>
            <person name="Lapidus A."/>
            <person name="Barry K."/>
            <person name="Detter J.C."/>
            <person name="Glavina del Rio T."/>
            <person name="Hammon N."/>
            <person name="Israni S."/>
            <person name="Dalin E."/>
            <person name="Tice H."/>
            <person name="Pitluck S."/>
            <person name="Thompson L.S."/>
            <person name="Brettin T."/>
            <person name="Bruce D."/>
            <person name="Han C."/>
            <person name="Tapia R."/>
            <person name="Gilna P."/>
            <person name="Schmutz J."/>
            <person name="Larimer F."/>
            <person name="Land M."/>
            <person name="Hauser L."/>
            <person name="Kyrpides N."/>
            <person name="Mikhailova N."/>
            <person name="Janssen P.H."/>
            <person name="Kuske C.R."/>
            <person name="Richardson P."/>
        </authorList>
    </citation>
    <scope>NUCLEOTIDE SEQUENCE</scope>
    <source>
        <strain evidence="4">Ellin6076</strain>
    </source>
</reference>
<organism evidence="4">
    <name type="scientific">Solibacter usitatus (strain Ellin6076)</name>
    <dbReference type="NCBI Taxonomy" id="234267"/>
    <lineage>
        <taxon>Bacteria</taxon>
        <taxon>Pseudomonadati</taxon>
        <taxon>Acidobacteriota</taxon>
        <taxon>Terriglobia</taxon>
        <taxon>Bryobacterales</taxon>
        <taxon>Solibacteraceae</taxon>
        <taxon>Candidatus Solibacter</taxon>
    </lineage>
</organism>
<dbReference type="InterPro" id="IPR005584">
    <property type="entry name" value="DNA_gyrase_inhibitor_YacG"/>
</dbReference>
<evidence type="ECO:0000256" key="1">
    <source>
        <dbReference type="ARBA" id="ARBA00022723"/>
    </source>
</evidence>
<keyword evidence="2" id="KW-0862">Zinc</keyword>
<dbReference type="HOGENOM" id="CLU_178280_3_2_0"/>
<sequence length="63" mass="7107">MTVKCPICKKVEVAVGDPEFPFCSERCRIIDLGNWATEKYVVPTPADPNLANPDEDEDTEPRR</sequence>